<dbReference type="InterPro" id="IPR011712">
    <property type="entry name" value="Sig_transdc_His_kin_sub3_dim/P"/>
</dbReference>
<dbReference type="EMBL" id="BAABHS010000012">
    <property type="protein sequence ID" value="GAA4968511.1"/>
    <property type="molecule type" value="Genomic_DNA"/>
</dbReference>
<keyword evidence="8" id="KW-0902">Two-component regulatory system</keyword>
<dbReference type="PANTHER" id="PTHR24421:SF10">
    <property type="entry name" value="NITRATE_NITRITE SENSOR PROTEIN NARQ"/>
    <property type="match status" value="1"/>
</dbReference>
<evidence type="ECO:0000313" key="12">
    <source>
        <dbReference type="EMBL" id="GAA4968511.1"/>
    </source>
</evidence>
<dbReference type="SMART" id="SM00387">
    <property type="entry name" value="HATPase_c"/>
    <property type="match status" value="1"/>
</dbReference>
<keyword evidence="4" id="KW-0808">Transferase</keyword>
<feature type="domain" description="Histidine kinase/HSP90-like ATPase" evidence="11">
    <location>
        <begin position="420"/>
        <end position="510"/>
    </location>
</feature>
<keyword evidence="10" id="KW-0812">Transmembrane</keyword>
<dbReference type="InterPro" id="IPR003594">
    <property type="entry name" value="HATPase_dom"/>
</dbReference>
<keyword evidence="3" id="KW-0597">Phosphoprotein</keyword>
<accession>A0ABP9HDY1</accession>
<evidence type="ECO:0000256" key="4">
    <source>
        <dbReference type="ARBA" id="ARBA00022679"/>
    </source>
</evidence>
<evidence type="ECO:0000256" key="5">
    <source>
        <dbReference type="ARBA" id="ARBA00022741"/>
    </source>
</evidence>
<dbReference type="Pfam" id="PF02518">
    <property type="entry name" value="HATPase_c"/>
    <property type="match status" value="1"/>
</dbReference>
<evidence type="ECO:0000256" key="2">
    <source>
        <dbReference type="ARBA" id="ARBA00012438"/>
    </source>
</evidence>
<comment type="catalytic activity">
    <reaction evidence="1">
        <text>ATP + protein L-histidine = ADP + protein N-phospho-L-histidine.</text>
        <dbReference type="EC" id="2.7.13.3"/>
    </reaction>
</comment>
<protein>
    <recommendedName>
        <fullName evidence="2">histidine kinase</fullName>
        <ecNumber evidence="2">2.7.13.3</ecNumber>
    </recommendedName>
</protein>
<feature type="transmembrane region" description="Helical" evidence="10">
    <location>
        <begin position="258"/>
        <end position="279"/>
    </location>
</feature>
<evidence type="ECO:0000313" key="13">
    <source>
        <dbReference type="Proteomes" id="UP001500466"/>
    </source>
</evidence>
<dbReference type="EC" id="2.7.13.3" evidence="2"/>
<dbReference type="Proteomes" id="UP001500466">
    <property type="component" value="Unassembled WGS sequence"/>
</dbReference>
<keyword evidence="7" id="KW-0067">ATP-binding</keyword>
<feature type="transmembrane region" description="Helical" evidence="10">
    <location>
        <begin position="125"/>
        <end position="143"/>
    </location>
</feature>
<dbReference type="SUPFAM" id="SSF55874">
    <property type="entry name" value="ATPase domain of HSP90 chaperone/DNA topoisomerase II/histidine kinase"/>
    <property type="match status" value="1"/>
</dbReference>
<dbReference type="Pfam" id="PF13796">
    <property type="entry name" value="Sensor"/>
    <property type="match status" value="1"/>
</dbReference>
<feature type="transmembrane region" description="Helical" evidence="10">
    <location>
        <begin position="99"/>
        <end position="119"/>
    </location>
</feature>
<reference evidence="13" key="1">
    <citation type="journal article" date="2019" name="Int. J. Syst. Evol. Microbiol.">
        <title>The Global Catalogue of Microorganisms (GCM) 10K type strain sequencing project: providing services to taxonomists for standard genome sequencing and annotation.</title>
        <authorList>
            <consortium name="The Broad Institute Genomics Platform"/>
            <consortium name="The Broad Institute Genome Sequencing Center for Infectious Disease"/>
            <person name="Wu L."/>
            <person name="Ma J."/>
        </authorList>
    </citation>
    <scope>NUCLEOTIDE SEQUENCE [LARGE SCALE GENOMIC DNA]</scope>
    <source>
        <strain evidence="13">JCM 17986</strain>
    </source>
</reference>
<dbReference type="Pfam" id="PF07730">
    <property type="entry name" value="HisKA_3"/>
    <property type="match status" value="1"/>
</dbReference>
<dbReference type="InterPro" id="IPR036890">
    <property type="entry name" value="HATPase_C_sf"/>
</dbReference>
<keyword evidence="6" id="KW-0418">Kinase</keyword>
<gene>
    <name evidence="12" type="ORF">GCM10023205_37100</name>
</gene>
<sequence length="512" mass="53900">MSNAPDFDSAGPPQPVPPGDGSAETAAAGPEAGSGARPGPPSTPPPAPPTVPALPSKPARPRRWADLPLNTSSAPPWPALRTALRILREPFRGRSLGELLFGFIGFPIALVCGLLLAALLFGSTLLSITIIGVPILCGVILLGRPIGALHRGLARGLLGKDLPKPAPFRPKPGFLGWIGSAFGNAEAWRGIAFVVAHLPVSFAALASAWTLTGLGGMLMTNLIWAPIVRPTQVDSHGVTHDTPFAFGDHYFDGWGESVLVSFAGLAMVVASPWVLRGILSVDVWLMRALLGPTKTSARMQDLEESRAIAVDDSAARLRRIERDLHDGAQARIVALAMHLGQAQENLDDDDEPVDVDKARTHVDSALGSAKLAIAELRDLARGIHPPVLDDGLDAALATLTAGSRVPIDLYVDVEPRPPAALESIAYFCTAELLTNAQRYSGARRIAIDVVRRDDRLIVTVFDDGRGGAFLRTGGGLAGLVERVRTVDGTLTVGSPEGGPTEVRVVLPLRGPA</sequence>
<dbReference type="RefSeq" id="WP_345676638.1">
    <property type="nucleotide sequence ID" value="NZ_BAABHS010000012.1"/>
</dbReference>
<evidence type="ECO:0000256" key="8">
    <source>
        <dbReference type="ARBA" id="ARBA00023012"/>
    </source>
</evidence>
<dbReference type="Gene3D" id="3.30.565.10">
    <property type="entry name" value="Histidine kinase-like ATPase, C-terminal domain"/>
    <property type="match status" value="1"/>
</dbReference>
<evidence type="ECO:0000256" key="3">
    <source>
        <dbReference type="ARBA" id="ARBA00022553"/>
    </source>
</evidence>
<feature type="compositionally biased region" description="Low complexity" evidence="9">
    <location>
        <begin position="21"/>
        <end position="37"/>
    </location>
</feature>
<keyword evidence="10" id="KW-0472">Membrane</keyword>
<dbReference type="InterPro" id="IPR050482">
    <property type="entry name" value="Sensor_HK_TwoCompSys"/>
</dbReference>
<feature type="region of interest" description="Disordered" evidence="9">
    <location>
        <begin position="1"/>
        <end position="70"/>
    </location>
</feature>
<evidence type="ECO:0000256" key="7">
    <source>
        <dbReference type="ARBA" id="ARBA00022840"/>
    </source>
</evidence>
<evidence type="ECO:0000256" key="10">
    <source>
        <dbReference type="SAM" id="Phobius"/>
    </source>
</evidence>
<dbReference type="PANTHER" id="PTHR24421">
    <property type="entry name" value="NITRATE/NITRITE SENSOR PROTEIN NARX-RELATED"/>
    <property type="match status" value="1"/>
</dbReference>
<comment type="caution">
    <text evidence="12">The sequence shown here is derived from an EMBL/GenBank/DDBJ whole genome shotgun (WGS) entry which is preliminary data.</text>
</comment>
<keyword evidence="13" id="KW-1185">Reference proteome</keyword>
<feature type="transmembrane region" description="Helical" evidence="10">
    <location>
        <begin position="190"/>
        <end position="211"/>
    </location>
</feature>
<evidence type="ECO:0000256" key="9">
    <source>
        <dbReference type="SAM" id="MobiDB-lite"/>
    </source>
</evidence>
<proteinExistence type="predicted"/>
<dbReference type="CDD" id="cd16917">
    <property type="entry name" value="HATPase_UhpB-NarQ-NarX-like"/>
    <property type="match status" value="1"/>
</dbReference>
<evidence type="ECO:0000259" key="11">
    <source>
        <dbReference type="SMART" id="SM00387"/>
    </source>
</evidence>
<evidence type="ECO:0000256" key="6">
    <source>
        <dbReference type="ARBA" id="ARBA00022777"/>
    </source>
</evidence>
<keyword evidence="10" id="KW-1133">Transmembrane helix</keyword>
<feature type="compositionally biased region" description="Pro residues" evidence="9">
    <location>
        <begin position="38"/>
        <end position="52"/>
    </location>
</feature>
<name>A0ABP9HDY1_9ACTN</name>
<dbReference type="Gene3D" id="1.20.5.1930">
    <property type="match status" value="1"/>
</dbReference>
<organism evidence="12 13">
    <name type="scientific">Yinghuangia aomiensis</name>
    <dbReference type="NCBI Taxonomy" id="676205"/>
    <lineage>
        <taxon>Bacteria</taxon>
        <taxon>Bacillati</taxon>
        <taxon>Actinomycetota</taxon>
        <taxon>Actinomycetes</taxon>
        <taxon>Kitasatosporales</taxon>
        <taxon>Streptomycetaceae</taxon>
        <taxon>Yinghuangia</taxon>
    </lineage>
</organism>
<keyword evidence="5" id="KW-0547">Nucleotide-binding</keyword>
<dbReference type="InterPro" id="IPR025828">
    <property type="entry name" value="Put_sensor_dom"/>
</dbReference>
<evidence type="ECO:0000256" key="1">
    <source>
        <dbReference type="ARBA" id="ARBA00000085"/>
    </source>
</evidence>